<proteinExistence type="predicted"/>
<accession>A0A401V5H8</accession>
<dbReference type="RefSeq" id="WP_124344710.1">
    <property type="nucleotide sequence ID" value="NZ_BHYL01000510.1"/>
</dbReference>
<comment type="caution">
    <text evidence="1">The sequence shown here is derived from an EMBL/GenBank/DDBJ whole genome shotgun (WGS) entry which is preliminary data.</text>
</comment>
<sequence length="232" mass="24382">MASTEERATRARAVCGECRHAWAEHPGALHAASVVGACARCVLDVEHGDRPVACEVHAPSAVAAAAPRVDFAVTLGPASRAAGLGILLDAVRPDAVAVAFDLPEDEARSWTAEASAASAVLRAAAGLPADTRYRTVDWLPVDDAVWAAFRAVVPHVYTADVWGARGVGDSLLEANDEGTSVVARLGPDQYAAALHRLPADALTVLPRRATLLRRVATWRPGRRDPRPARDAG</sequence>
<evidence type="ECO:0000313" key="2">
    <source>
        <dbReference type="Proteomes" id="UP000288246"/>
    </source>
</evidence>
<dbReference type="Proteomes" id="UP000288246">
    <property type="component" value="Unassembled WGS sequence"/>
</dbReference>
<protein>
    <submittedName>
        <fullName evidence="1">Uncharacterized protein</fullName>
    </submittedName>
</protein>
<dbReference type="EMBL" id="BHYL01000510">
    <property type="protein sequence ID" value="GCD22131.1"/>
    <property type="molecule type" value="Genomic_DNA"/>
</dbReference>
<evidence type="ECO:0000313" key="1">
    <source>
        <dbReference type="EMBL" id="GCD22131.1"/>
    </source>
</evidence>
<organism evidence="1 2">
    <name type="scientific">Cellulomonas algicola</name>
    <dbReference type="NCBI Taxonomy" id="2071633"/>
    <lineage>
        <taxon>Bacteria</taxon>
        <taxon>Bacillati</taxon>
        <taxon>Actinomycetota</taxon>
        <taxon>Actinomycetes</taxon>
        <taxon>Micrococcales</taxon>
        <taxon>Cellulomonadaceae</taxon>
        <taxon>Cellulomonas</taxon>
    </lineage>
</organism>
<reference evidence="1 2" key="1">
    <citation type="submission" date="2018-11" db="EMBL/GenBank/DDBJ databases">
        <title>Draft genome sequence of Cellulomonas takizawaensis strain TKZ-21.</title>
        <authorList>
            <person name="Yamamura H."/>
            <person name="Hayashi T."/>
            <person name="Hamada M."/>
            <person name="Serisawa Y."/>
            <person name="Matsuyama K."/>
            <person name="Nakagawa Y."/>
            <person name="Otoguro M."/>
            <person name="Yanagida F."/>
            <person name="Hayakawa M."/>
        </authorList>
    </citation>
    <scope>NUCLEOTIDE SEQUENCE [LARGE SCALE GENOMIC DNA]</scope>
    <source>
        <strain evidence="1 2">TKZ-21</strain>
    </source>
</reference>
<dbReference type="AlphaFoldDB" id="A0A401V5H8"/>
<dbReference type="OrthoDB" id="4828590at2"/>
<keyword evidence="2" id="KW-1185">Reference proteome</keyword>
<name>A0A401V5H8_9CELL</name>
<gene>
    <name evidence="1" type="ORF">CTKZ_36930</name>
</gene>